<dbReference type="PANTHER" id="PTHR21581">
    <property type="entry name" value="D-ALANYL-D-ALANINE CARBOXYPEPTIDASE"/>
    <property type="match status" value="1"/>
</dbReference>
<feature type="binding site" evidence="8">
    <location>
        <position position="762"/>
    </location>
    <ligand>
        <name>substrate</name>
    </ligand>
</feature>
<organism evidence="12 13">
    <name type="scientific">Streptomyces triticirhizae</name>
    <dbReference type="NCBI Taxonomy" id="2483353"/>
    <lineage>
        <taxon>Bacteria</taxon>
        <taxon>Bacillati</taxon>
        <taxon>Actinomycetota</taxon>
        <taxon>Actinomycetes</taxon>
        <taxon>Kitasatosporales</taxon>
        <taxon>Streptomycetaceae</taxon>
        <taxon>Streptomyces</taxon>
    </lineage>
</organism>
<accession>A0A3M2M7K4</accession>
<name>A0A3M2M7K4_9ACTN</name>
<dbReference type="GO" id="GO:0009252">
    <property type="term" value="P:peptidoglycan biosynthetic process"/>
    <property type="evidence" value="ECO:0007669"/>
    <property type="project" value="UniProtKB-KW"/>
</dbReference>
<dbReference type="PRINTS" id="PR00725">
    <property type="entry name" value="DADACBPTASE1"/>
</dbReference>
<feature type="compositionally biased region" description="Acidic residues" evidence="10">
    <location>
        <begin position="405"/>
        <end position="421"/>
    </location>
</feature>
<feature type="compositionally biased region" description="Basic and acidic residues" evidence="10">
    <location>
        <begin position="1"/>
        <end position="26"/>
    </location>
</feature>
<keyword evidence="6" id="KW-0961">Cell wall biogenesis/degradation</keyword>
<feature type="active site" evidence="7">
    <location>
        <position position="662"/>
    </location>
</feature>
<feature type="domain" description="Peptidase S11 D-alanyl-D-alanine carboxypeptidase A N-terminal" evidence="11">
    <location>
        <begin position="588"/>
        <end position="781"/>
    </location>
</feature>
<evidence type="ECO:0000256" key="8">
    <source>
        <dbReference type="PIRSR" id="PIRSR618044-2"/>
    </source>
</evidence>
<feature type="compositionally biased region" description="Low complexity" evidence="10">
    <location>
        <begin position="391"/>
        <end position="400"/>
    </location>
</feature>
<reference evidence="12 13" key="1">
    <citation type="submission" date="2018-10" db="EMBL/GenBank/DDBJ databases">
        <title>Isolation, diversity and antifungal activity of actinobacteria from wheat.</title>
        <authorList>
            <person name="Han C."/>
        </authorList>
    </citation>
    <scope>NUCLEOTIDE SEQUENCE [LARGE SCALE GENOMIC DNA]</scope>
    <source>
        <strain evidence="12 13">NEAU-YY642</strain>
    </source>
</reference>
<sequence>MSGESPDRSDRDRERESSEKTSEDPGRVPQDAKVPGDESGKAAREAARNDAQGGDGGGSGIAGSDAEESEEADASGESGVPGADDGPSGEGESATDGAKPAADEEADRASGEASEAGADDVPDEATRMLRLPASDRAAAAAEEDEGASDAEDHLTTELRVPADAGDRGTTALRSLASDQDEKDRVGADRDGTDQEREKVSASGGAAGEEPSEPEGGRAATDASSSGEGQGDGDGAEDGESGGDATTMLRLPASEDEADDHATRMLRLPPAEKETGDRLTTQLRVPSEGSGVDVDGPEEAEDADAPEDEDGESDGESGTRSDSDATAMLRLPASEERAERGGSPDVTATLPVGEEETPTGPEAPVKGGEAAKSTETNTPEAPARPTEPPEPARSAESTEPARPADEPEDSDGPQDSEGEEDSGSEKDSEGEKGSSSGAREADEAVAESPAPAVPPKPAASPPRPAGDPPKPEAAPAPALPPKPEAAPPPADADRDPLELLAALTNKPAPPPTPLRTLARRVKIWTPLAVLLLIVFVVAQMLRPLPEPGLELTAAETYTFEGELAGVPWPEQGQAQLDVQGLGSFGSSGEQEPVPIASVAKVMTAYVILRDHPMDPETDGAVIPVDQQAEDDAGLSADGESTVDVEAGTDMTQREAIQAIMIASANNVARLLARWDAGSEEEFVEKMNEAAAELGMTDTVYTDPSGLREETVSTAADQVKLAKEVMKDPFFREIVRMPSYEDSRGRLHYNYNQLVPMDGVIGIKPGTTTVAGGNLMFAAEQQVGDTTQLIVGAVLAQPPHPSDNSILTGALTAGRELMRFAQGELVAEPLLSAGDVVGEVDDGLGGRVPLVVTEDLPVVGWPGLEVRLELEENADGVPGSAEAGTEVGTLRVGEGDGSVEVPVALGEDLAEPGFGARLTRIT</sequence>
<dbReference type="GO" id="GO:0008360">
    <property type="term" value="P:regulation of cell shape"/>
    <property type="evidence" value="ECO:0007669"/>
    <property type="project" value="UniProtKB-KW"/>
</dbReference>
<evidence type="ECO:0000313" key="12">
    <source>
        <dbReference type="EMBL" id="RMI44833.1"/>
    </source>
</evidence>
<proteinExistence type="inferred from homology"/>
<dbReference type="Proteomes" id="UP000278673">
    <property type="component" value="Unassembled WGS sequence"/>
</dbReference>
<dbReference type="Gene3D" id="3.40.710.10">
    <property type="entry name" value="DD-peptidase/beta-lactamase superfamily"/>
    <property type="match status" value="1"/>
</dbReference>
<feature type="region of interest" description="Disordered" evidence="10">
    <location>
        <begin position="1"/>
        <end position="493"/>
    </location>
</feature>
<keyword evidence="12" id="KW-0121">Carboxypeptidase</keyword>
<evidence type="ECO:0000256" key="7">
    <source>
        <dbReference type="PIRSR" id="PIRSR618044-1"/>
    </source>
</evidence>
<dbReference type="GO" id="GO:0009002">
    <property type="term" value="F:serine-type D-Ala-D-Ala carboxypeptidase activity"/>
    <property type="evidence" value="ECO:0007669"/>
    <property type="project" value="InterPro"/>
</dbReference>
<feature type="active site" description="Acyl-ester intermediate" evidence="7">
    <location>
        <position position="596"/>
    </location>
</feature>
<evidence type="ECO:0000256" key="6">
    <source>
        <dbReference type="ARBA" id="ARBA00023316"/>
    </source>
</evidence>
<feature type="compositionally biased region" description="Pro residues" evidence="10">
    <location>
        <begin position="450"/>
        <end position="489"/>
    </location>
</feature>
<feature type="compositionally biased region" description="Basic and acidic residues" evidence="10">
    <location>
        <begin position="34"/>
        <end position="48"/>
    </location>
</feature>
<dbReference type="SUPFAM" id="SSF56601">
    <property type="entry name" value="beta-lactamase/transpeptidase-like"/>
    <property type="match status" value="1"/>
</dbReference>
<protein>
    <submittedName>
        <fullName evidence="12">D-alanyl-D-alanine carboxypeptidase</fullName>
    </submittedName>
</protein>
<dbReference type="InterPro" id="IPR012338">
    <property type="entry name" value="Beta-lactam/transpept-like"/>
</dbReference>
<feature type="active site" description="Proton acceptor" evidence="7">
    <location>
        <position position="599"/>
    </location>
</feature>
<evidence type="ECO:0000313" key="13">
    <source>
        <dbReference type="Proteomes" id="UP000278673"/>
    </source>
</evidence>
<feature type="compositionally biased region" description="Basic and acidic residues" evidence="10">
    <location>
        <begin position="179"/>
        <end position="199"/>
    </location>
</feature>
<evidence type="ECO:0000256" key="3">
    <source>
        <dbReference type="ARBA" id="ARBA00022801"/>
    </source>
</evidence>
<evidence type="ECO:0000256" key="4">
    <source>
        <dbReference type="ARBA" id="ARBA00022960"/>
    </source>
</evidence>
<keyword evidence="5" id="KW-0573">Peptidoglycan synthesis</keyword>
<dbReference type="InterPro" id="IPR018044">
    <property type="entry name" value="Peptidase_S11"/>
</dbReference>
<comment type="similarity">
    <text evidence="1 9">Belongs to the peptidase S11 family.</text>
</comment>
<evidence type="ECO:0000256" key="1">
    <source>
        <dbReference type="ARBA" id="ARBA00007164"/>
    </source>
</evidence>
<dbReference type="PANTHER" id="PTHR21581:SF33">
    <property type="entry name" value="D-ALANYL-D-ALANINE CARBOXYPEPTIDASE DACB"/>
    <property type="match status" value="1"/>
</dbReference>
<dbReference type="InterPro" id="IPR001967">
    <property type="entry name" value="Peptidase_S11_N"/>
</dbReference>
<feature type="compositionally biased region" description="Basic and acidic residues" evidence="10">
    <location>
        <begin position="422"/>
        <end position="431"/>
    </location>
</feature>
<evidence type="ECO:0000259" key="11">
    <source>
        <dbReference type="Pfam" id="PF00768"/>
    </source>
</evidence>
<keyword evidence="13" id="KW-1185">Reference proteome</keyword>
<dbReference type="GO" id="GO:0006508">
    <property type="term" value="P:proteolysis"/>
    <property type="evidence" value="ECO:0007669"/>
    <property type="project" value="InterPro"/>
</dbReference>
<keyword evidence="2" id="KW-0732">Signal</keyword>
<keyword evidence="4" id="KW-0133">Cell shape</keyword>
<feature type="compositionally biased region" description="Basic and acidic residues" evidence="10">
    <location>
        <begin position="332"/>
        <end position="341"/>
    </location>
</feature>
<evidence type="ECO:0000256" key="5">
    <source>
        <dbReference type="ARBA" id="ARBA00022984"/>
    </source>
</evidence>
<keyword evidence="3" id="KW-0378">Hydrolase</keyword>
<dbReference type="GO" id="GO:0071555">
    <property type="term" value="P:cell wall organization"/>
    <property type="evidence" value="ECO:0007669"/>
    <property type="project" value="UniProtKB-KW"/>
</dbReference>
<evidence type="ECO:0000256" key="2">
    <source>
        <dbReference type="ARBA" id="ARBA00022729"/>
    </source>
</evidence>
<feature type="compositionally biased region" description="Low complexity" evidence="10">
    <location>
        <begin position="216"/>
        <end position="226"/>
    </location>
</feature>
<evidence type="ECO:0000256" key="9">
    <source>
        <dbReference type="RuleBase" id="RU004016"/>
    </source>
</evidence>
<dbReference type="Pfam" id="PF00768">
    <property type="entry name" value="Peptidase_S11"/>
    <property type="match status" value="1"/>
</dbReference>
<gene>
    <name evidence="12" type="ORF">EBN88_04440</name>
</gene>
<evidence type="ECO:0000256" key="10">
    <source>
        <dbReference type="SAM" id="MobiDB-lite"/>
    </source>
</evidence>
<dbReference type="AlphaFoldDB" id="A0A3M2M7K4"/>
<feature type="compositionally biased region" description="Low complexity" evidence="10">
    <location>
        <begin position="373"/>
        <end position="383"/>
    </location>
</feature>
<feature type="compositionally biased region" description="Acidic residues" evidence="10">
    <location>
        <begin position="65"/>
        <end position="74"/>
    </location>
</feature>
<keyword evidence="12" id="KW-0645">Protease</keyword>
<dbReference type="EMBL" id="RFFJ01000012">
    <property type="protein sequence ID" value="RMI44833.1"/>
    <property type="molecule type" value="Genomic_DNA"/>
</dbReference>
<comment type="caution">
    <text evidence="12">The sequence shown here is derived from an EMBL/GenBank/DDBJ whole genome shotgun (WGS) entry which is preliminary data.</text>
</comment>
<feature type="compositionally biased region" description="Acidic residues" evidence="10">
    <location>
        <begin position="294"/>
        <end position="314"/>
    </location>
</feature>